<sequence length="107" mass="11897">MCTDGTGGAAKPTLLVENARTRVTEWRFAKRGDNTGWHRHEYDYIVVPIQDGILEISDAEGNISKSQLKTGVPYFRSAGVEHDVFNGSDGEFAFIEVELLEEPQSHS</sequence>
<dbReference type="Proteomes" id="UP001595973">
    <property type="component" value="Unassembled WGS sequence"/>
</dbReference>
<evidence type="ECO:0000313" key="2">
    <source>
        <dbReference type="Proteomes" id="UP001595973"/>
    </source>
</evidence>
<proteinExistence type="predicted"/>
<name>A0ABV9KCG2_9RHOB</name>
<protein>
    <submittedName>
        <fullName evidence="1">Cupin domain-containing protein</fullName>
    </submittedName>
</protein>
<dbReference type="RefSeq" id="WP_380715814.1">
    <property type="nucleotide sequence ID" value="NZ_JBHSGI010000002.1"/>
</dbReference>
<gene>
    <name evidence="1" type="ORF">ACFO5X_03390</name>
</gene>
<reference evidence="2" key="1">
    <citation type="journal article" date="2019" name="Int. J. Syst. Evol. Microbiol.">
        <title>The Global Catalogue of Microorganisms (GCM) 10K type strain sequencing project: providing services to taxonomists for standard genome sequencing and annotation.</title>
        <authorList>
            <consortium name="The Broad Institute Genomics Platform"/>
            <consortium name="The Broad Institute Genome Sequencing Center for Infectious Disease"/>
            <person name="Wu L."/>
            <person name="Ma J."/>
        </authorList>
    </citation>
    <scope>NUCLEOTIDE SEQUENCE [LARGE SCALE GENOMIC DNA]</scope>
    <source>
        <strain evidence="2">CGMCC 4.7283</strain>
    </source>
</reference>
<dbReference type="InterPro" id="IPR011051">
    <property type="entry name" value="RmlC_Cupin_sf"/>
</dbReference>
<dbReference type="EMBL" id="JBHSGI010000002">
    <property type="protein sequence ID" value="MFC4667584.1"/>
    <property type="molecule type" value="Genomic_DNA"/>
</dbReference>
<dbReference type="Gene3D" id="2.60.120.10">
    <property type="entry name" value="Jelly Rolls"/>
    <property type="match status" value="1"/>
</dbReference>
<organism evidence="1 2">
    <name type="scientific">Seohaeicola nanhaiensis</name>
    <dbReference type="NCBI Taxonomy" id="1387282"/>
    <lineage>
        <taxon>Bacteria</taxon>
        <taxon>Pseudomonadati</taxon>
        <taxon>Pseudomonadota</taxon>
        <taxon>Alphaproteobacteria</taxon>
        <taxon>Rhodobacterales</taxon>
        <taxon>Roseobacteraceae</taxon>
        <taxon>Seohaeicola</taxon>
    </lineage>
</organism>
<accession>A0ABV9KCG2</accession>
<keyword evidence="2" id="KW-1185">Reference proteome</keyword>
<dbReference type="InterPro" id="IPR014710">
    <property type="entry name" value="RmlC-like_jellyroll"/>
</dbReference>
<dbReference type="CDD" id="cd06982">
    <property type="entry name" value="cupin_BauB-like"/>
    <property type="match status" value="1"/>
</dbReference>
<comment type="caution">
    <text evidence="1">The sequence shown here is derived from an EMBL/GenBank/DDBJ whole genome shotgun (WGS) entry which is preliminary data.</text>
</comment>
<dbReference type="SUPFAM" id="SSF51182">
    <property type="entry name" value="RmlC-like cupins"/>
    <property type="match status" value="1"/>
</dbReference>
<evidence type="ECO:0000313" key="1">
    <source>
        <dbReference type="EMBL" id="MFC4667584.1"/>
    </source>
</evidence>